<evidence type="ECO:0000259" key="2">
    <source>
        <dbReference type="Pfam" id="PF07969"/>
    </source>
</evidence>
<comment type="caution">
    <text evidence="3">The sequence shown here is derived from an EMBL/GenBank/DDBJ whole genome shotgun (WGS) entry which is preliminary data.</text>
</comment>
<proteinExistence type="predicted"/>
<dbReference type="SUPFAM" id="SSF51556">
    <property type="entry name" value="Metallo-dependent hydrolases"/>
    <property type="match status" value="1"/>
</dbReference>
<gene>
    <name evidence="3" type="ORF">B0T18DRAFT_430273</name>
</gene>
<keyword evidence="1" id="KW-0732">Signal</keyword>
<evidence type="ECO:0000313" key="3">
    <source>
        <dbReference type="EMBL" id="KAK0742872.1"/>
    </source>
</evidence>
<feature type="domain" description="Amidohydrolase 3" evidence="2">
    <location>
        <begin position="99"/>
        <end position="487"/>
    </location>
</feature>
<accession>A0AA40EP27</accession>
<name>A0AA40EP27_9PEZI</name>
<dbReference type="InterPro" id="IPR032466">
    <property type="entry name" value="Metal_Hydrolase"/>
</dbReference>
<dbReference type="Proteomes" id="UP001172155">
    <property type="component" value="Unassembled WGS sequence"/>
</dbReference>
<dbReference type="PANTHER" id="PTHR22642">
    <property type="entry name" value="IMIDAZOLONEPROPIONASE"/>
    <property type="match status" value="1"/>
</dbReference>
<dbReference type="Gene3D" id="3.10.310.70">
    <property type="match status" value="1"/>
</dbReference>
<dbReference type="Gene3D" id="3.20.20.140">
    <property type="entry name" value="Metal-dependent hydrolases"/>
    <property type="match status" value="1"/>
</dbReference>
<dbReference type="InterPro" id="IPR013108">
    <property type="entry name" value="Amidohydro_3"/>
</dbReference>
<keyword evidence="4" id="KW-1185">Reference proteome</keyword>
<evidence type="ECO:0000313" key="4">
    <source>
        <dbReference type="Proteomes" id="UP001172155"/>
    </source>
</evidence>
<reference evidence="3" key="1">
    <citation type="submission" date="2023-06" db="EMBL/GenBank/DDBJ databases">
        <title>Genome-scale phylogeny and comparative genomics of the fungal order Sordariales.</title>
        <authorList>
            <consortium name="Lawrence Berkeley National Laboratory"/>
            <person name="Hensen N."/>
            <person name="Bonometti L."/>
            <person name="Westerberg I."/>
            <person name="Brannstrom I.O."/>
            <person name="Guillou S."/>
            <person name="Cros-Aarteil S."/>
            <person name="Calhoun S."/>
            <person name="Haridas S."/>
            <person name="Kuo A."/>
            <person name="Mondo S."/>
            <person name="Pangilinan J."/>
            <person name="Riley R."/>
            <person name="LaButti K."/>
            <person name="Andreopoulos B."/>
            <person name="Lipzen A."/>
            <person name="Chen C."/>
            <person name="Yanf M."/>
            <person name="Daum C."/>
            <person name="Ng V."/>
            <person name="Clum A."/>
            <person name="Steindorff A."/>
            <person name="Ohm R."/>
            <person name="Martin F."/>
            <person name="Silar P."/>
            <person name="Natvig D."/>
            <person name="Lalanne C."/>
            <person name="Gautier V."/>
            <person name="Ament-velasquez S.L."/>
            <person name="Kruys A."/>
            <person name="Hutchinson M.I."/>
            <person name="Powell A.J."/>
            <person name="Barry K."/>
            <person name="Miller A.N."/>
            <person name="Grigoriev I.V."/>
            <person name="Debuchy R."/>
            <person name="Gladieux P."/>
            <person name="Thoren M.H."/>
            <person name="Johannesson H."/>
        </authorList>
    </citation>
    <scope>NUCLEOTIDE SEQUENCE</scope>
    <source>
        <strain evidence="3">SMH3187-1</strain>
    </source>
</reference>
<feature type="signal peptide" evidence="1">
    <location>
        <begin position="1"/>
        <end position="24"/>
    </location>
</feature>
<evidence type="ECO:0000256" key="1">
    <source>
        <dbReference type="SAM" id="SignalP"/>
    </source>
</evidence>
<sequence length="489" mass="53602">MPSQATNFLLWWGLRLSLVAGCLAVVLRSFQQQQQQPLFQEASPKTNTTRTFCYQGIRPSSHSRTIPDACLTVDLATGLFTSDVVPRPEVHGEVEVRKGYALPGLWDGHGHLLQYGEFLHSVDLFGAASAAEVRERLAKYLDGKPPGVGGKGEWIRGVGWDQMVMGGMPNAAMLEEDDRLHGKFIMLDRVDVHCTWVSQVVLDLLPSPLPDGIPGGEIVRDPGPGVFCDNAMDLVMPLWPKPTPAKKRQFITSATKALHAVGLVGVHDAGVLPDDLRLYHAMALEPSSPFTLRVYAMLECPVRNSFCPDLIPDLPPNPHLTLRAVKLFADGALGSWGSALLAPYSDRPTTSGSLLLNASHLTHLVHSWSSPPTSFQVAIHAIGDRANRLALDAILSALASLCPSLPARECQALHRFRIEHAQIIHPADQRRMRDVGVIPSIQPTHATSDMAYAERRLGRERTRTEAYRMRSFGGGLVLGSDFPVEPRTY</sequence>
<feature type="chain" id="PRO_5041417341" evidence="1">
    <location>
        <begin position="25"/>
        <end position="489"/>
    </location>
</feature>
<dbReference type="Pfam" id="PF07969">
    <property type="entry name" value="Amidohydro_3"/>
    <property type="match status" value="1"/>
</dbReference>
<dbReference type="AlphaFoldDB" id="A0AA40EP27"/>
<protein>
    <submittedName>
        <fullName evidence="3">Amidohydrolase family-domain-containing protein</fullName>
    </submittedName>
</protein>
<dbReference type="PANTHER" id="PTHR22642:SF2">
    <property type="entry name" value="PROTEIN LONG AFTER FAR-RED 3"/>
    <property type="match status" value="1"/>
</dbReference>
<dbReference type="EMBL" id="JAUKUD010000005">
    <property type="protein sequence ID" value="KAK0742872.1"/>
    <property type="molecule type" value="Genomic_DNA"/>
</dbReference>
<organism evidence="3 4">
    <name type="scientific">Schizothecium vesticola</name>
    <dbReference type="NCBI Taxonomy" id="314040"/>
    <lineage>
        <taxon>Eukaryota</taxon>
        <taxon>Fungi</taxon>
        <taxon>Dikarya</taxon>
        <taxon>Ascomycota</taxon>
        <taxon>Pezizomycotina</taxon>
        <taxon>Sordariomycetes</taxon>
        <taxon>Sordariomycetidae</taxon>
        <taxon>Sordariales</taxon>
        <taxon>Schizotheciaceae</taxon>
        <taxon>Schizothecium</taxon>
    </lineage>
</organism>